<comment type="caution">
    <text evidence="2">The sequence shown here is derived from an EMBL/GenBank/DDBJ whole genome shotgun (WGS) entry which is preliminary data.</text>
</comment>
<dbReference type="InterPro" id="IPR029058">
    <property type="entry name" value="AB_hydrolase_fold"/>
</dbReference>
<dbReference type="InterPro" id="IPR006311">
    <property type="entry name" value="TAT_signal"/>
</dbReference>
<dbReference type="PIRSF" id="PIRSF029171">
    <property type="entry name" value="Esterase_LipA"/>
    <property type="match status" value="1"/>
</dbReference>
<keyword evidence="3" id="KW-1185">Reference proteome</keyword>
<dbReference type="RefSeq" id="WP_397092558.1">
    <property type="nucleotide sequence ID" value="NZ_JBIRYO010000006.1"/>
</dbReference>
<dbReference type="Gene3D" id="1.10.260.130">
    <property type="match status" value="1"/>
</dbReference>
<sequence>MGLLHTARRSALAAALTVGAVLSGMSAPAAAATPGSVISVTAQPDGWHGMSGGSVIDYWMTGSDGAPRRASGALFLPEGTPPPDGWPILAYDHGSSGLGPGCGGMSQPERAPFPAMQGRQDQLLRRLVSQGFAVVAPDYLGLGRFDTGPHPYLELRTEATATIDLVQAARAAHPELSSTWAVFGASQGGQAALGTAQLQATYAPDLDFRGTIAVDPESDVEKVLPLAGPVIPAVSDAAGPMSFFVSILAGVRAARPDVRVDRYLTPLGRAVLDEVGGLCLDRIIERVAGLGIGQLLARPLSAEPIRAAYNDYLTVPVRGYDAPILLLVNATDTVVPSPLHAALIAQFAANDVDSETVLGTGQHTQMSPAMWTAVESFLARIRATPAQR</sequence>
<dbReference type="PROSITE" id="PS51318">
    <property type="entry name" value="TAT"/>
    <property type="match status" value="1"/>
</dbReference>
<keyword evidence="1" id="KW-0732">Signal</keyword>
<reference evidence="2 3" key="1">
    <citation type="submission" date="2024-10" db="EMBL/GenBank/DDBJ databases">
        <title>The Natural Products Discovery Center: Release of the First 8490 Sequenced Strains for Exploring Actinobacteria Biosynthetic Diversity.</title>
        <authorList>
            <person name="Kalkreuter E."/>
            <person name="Kautsar S.A."/>
            <person name="Yang D."/>
            <person name="Bader C.D."/>
            <person name="Teijaro C.N."/>
            <person name="Fluegel L."/>
            <person name="Davis C.M."/>
            <person name="Simpson J.R."/>
            <person name="Lauterbach L."/>
            <person name="Steele A.D."/>
            <person name="Gui C."/>
            <person name="Meng S."/>
            <person name="Li G."/>
            <person name="Viehrig K."/>
            <person name="Ye F."/>
            <person name="Su P."/>
            <person name="Kiefer A.F."/>
            <person name="Nichols A."/>
            <person name="Cepeda A.J."/>
            <person name="Yan W."/>
            <person name="Fan B."/>
            <person name="Jiang Y."/>
            <person name="Adhikari A."/>
            <person name="Zheng C.-J."/>
            <person name="Schuster L."/>
            <person name="Cowan T.M."/>
            <person name="Smanski M.J."/>
            <person name="Chevrette M.G."/>
            <person name="De Carvalho L.P.S."/>
            <person name="Shen B."/>
        </authorList>
    </citation>
    <scope>NUCLEOTIDE SEQUENCE [LARGE SCALE GENOMIC DNA]</scope>
    <source>
        <strain evidence="2 3">NPDC019275</strain>
    </source>
</reference>
<feature type="signal peptide" evidence="1">
    <location>
        <begin position="1"/>
        <end position="31"/>
    </location>
</feature>
<proteinExistence type="predicted"/>
<gene>
    <name evidence="2" type="ORF">ACH49W_11770</name>
</gene>
<dbReference type="PANTHER" id="PTHR34853">
    <property type="match status" value="1"/>
</dbReference>
<organism evidence="2 3">
    <name type="scientific">Nocardia xishanensis</name>
    <dbReference type="NCBI Taxonomy" id="238964"/>
    <lineage>
        <taxon>Bacteria</taxon>
        <taxon>Bacillati</taxon>
        <taxon>Actinomycetota</taxon>
        <taxon>Actinomycetes</taxon>
        <taxon>Mycobacteriales</taxon>
        <taxon>Nocardiaceae</taxon>
        <taxon>Nocardia</taxon>
    </lineage>
</organism>
<dbReference type="SUPFAM" id="SSF53474">
    <property type="entry name" value="alpha/beta-Hydrolases"/>
    <property type="match status" value="1"/>
</dbReference>
<dbReference type="Proteomes" id="UP001611415">
    <property type="component" value="Unassembled WGS sequence"/>
</dbReference>
<feature type="chain" id="PRO_5047503640" evidence="1">
    <location>
        <begin position="32"/>
        <end position="388"/>
    </location>
</feature>
<dbReference type="PANTHER" id="PTHR34853:SF1">
    <property type="entry name" value="LIPASE 5"/>
    <property type="match status" value="1"/>
</dbReference>
<evidence type="ECO:0000313" key="2">
    <source>
        <dbReference type="EMBL" id="MFI2474044.1"/>
    </source>
</evidence>
<dbReference type="EMBL" id="JBIRYO010000006">
    <property type="protein sequence ID" value="MFI2474044.1"/>
    <property type="molecule type" value="Genomic_DNA"/>
</dbReference>
<accession>A0ABW7WYY1</accession>
<dbReference type="Gene3D" id="3.40.50.1820">
    <property type="entry name" value="alpha/beta hydrolase"/>
    <property type="match status" value="1"/>
</dbReference>
<evidence type="ECO:0000256" key="1">
    <source>
        <dbReference type="SAM" id="SignalP"/>
    </source>
</evidence>
<evidence type="ECO:0000313" key="3">
    <source>
        <dbReference type="Proteomes" id="UP001611415"/>
    </source>
</evidence>
<dbReference type="Pfam" id="PF03583">
    <property type="entry name" value="LIP"/>
    <property type="match status" value="1"/>
</dbReference>
<name>A0ABW7WYY1_9NOCA</name>
<dbReference type="InterPro" id="IPR005152">
    <property type="entry name" value="Lipase_secreted"/>
</dbReference>
<protein>
    <submittedName>
        <fullName evidence="2">Lipase family protein</fullName>
    </submittedName>
</protein>